<dbReference type="InterPro" id="IPR052952">
    <property type="entry name" value="MFS-Transporter"/>
</dbReference>
<feature type="transmembrane region" description="Helical" evidence="2">
    <location>
        <begin position="63"/>
        <end position="94"/>
    </location>
</feature>
<protein>
    <submittedName>
        <fullName evidence="4">Major Facilitator Superfamily protein</fullName>
    </submittedName>
</protein>
<feature type="compositionally biased region" description="Polar residues" evidence="1">
    <location>
        <begin position="120"/>
        <end position="137"/>
    </location>
</feature>
<accession>A0A1H8UJV3</accession>
<evidence type="ECO:0000256" key="2">
    <source>
        <dbReference type="SAM" id="Phobius"/>
    </source>
</evidence>
<dbReference type="AlphaFoldDB" id="A0A1H8UJV3"/>
<dbReference type="Pfam" id="PF07690">
    <property type="entry name" value="MFS_1"/>
    <property type="match status" value="1"/>
</dbReference>
<dbReference type="PANTHER" id="PTHR23527:SF1">
    <property type="entry name" value="BLL3282 PROTEIN"/>
    <property type="match status" value="1"/>
</dbReference>
<dbReference type="PANTHER" id="PTHR23527">
    <property type="entry name" value="BLL3282 PROTEIN"/>
    <property type="match status" value="1"/>
</dbReference>
<dbReference type="InterPro" id="IPR020846">
    <property type="entry name" value="MFS_dom"/>
</dbReference>
<dbReference type="InterPro" id="IPR036259">
    <property type="entry name" value="MFS_trans_sf"/>
</dbReference>
<gene>
    <name evidence="4" type="ORF">SAMN04487948_11186</name>
</gene>
<feature type="transmembrane region" description="Helical" evidence="2">
    <location>
        <begin position="6"/>
        <end position="22"/>
    </location>
</feature>
<dbReference type="Gene3D" id="1.20.1250.20">
    <property type="entry name" value="MFS general substrate transporter like domains"/>
    <property type="match status" value="1"/>
</dbReference>
<sequence>MSLWQISASICYYTVFAAMPFFRDAFGLSRFTVGFVVTALTIGYAVWLLPLGALVDRFGERRLLVVGLIGLSAGAATVAGAPTYALLLAAAFFLGPMYATAIPGTNKAVYDNIAAGRQNPPTAFDSSRRSTSQQCGSDSDCGLLSNNR</sequence>
<evidence type="ECO:0000256" key="1">
    <source>
        <dbReference type="SAM" id="MobiDB-lite"/>
    </source>
</evidence>
<dbReference type="InterPro" id="IPR011701">
    <property type="entry name" value="MFS"/>
</dbReference>
<evidence type="ECO:0000259" key="3">
    <source>
        <dbReference type="PROSITE" id="PS50850"/>
    </source>
</evidence>
<evidence type="ECO:0000313" key="4">
    <source>
        <dbReference type="EMBL" id="SEP03366.1"/>
    </source>
</evidence>
<name>A0A1H8UJV3_9EURY</name>
<organism evidence="4 5">
    <name type="scientific">Halogranum amylolyticum</name>
    <dbReference type="NCBI Taxonomy" id="660520"/>
    <lineage>
        <taxon>Archaea</taxon>
        <taxon>Methanobacteriati</taxon>
        <taxon>Methanobacteriota</taxon>
        <taxon>Stenosarchaea group</taxon>
        <taxon>Halobacteria</taxon>
        <taxon>Halobacteriales</taxon>
        <taxon>Haloferacaceae</taxon>
    </lineage>
</organism>
<feature type="region of interest" description="Disordered" evidence="1">
    <location>
        <begin position="120"/>
        <end position="148"/>
    </location>
</feature>
<feature type="domain" description="Major facilitator superfamily (MFS) profile" evidence="3">
    <location>
        <begin position="1"/>
        <end position="148"/>
    </location>
</feature>
<dbReference type="PROSITE" id="PS50850">
    <property type="entry name" value="MFS"/>
    <property type="match status" value="1"/>
</dbReference>
<keyword evidence="2" id="KW-1133">Transmembrane helix</keyword>
<dbReference type="EMBL" id="FODV01000011">
    <property type="protein sequence ID" value="SEP03366.1"/>
    <property type="molecule type" value="Genomic_DNA"/>
</dbReference>
<evidence type="ECO:0000313" key="5">
    <source>
        <dbReference type="Proteomes" id="UP000199126"/>
    </source>
</evidence>
<keyword evidence="2" id="KW-0812">Transmembrane</keyword>
<keyword evidence="2" id="KW-0472">Membrane</keyword>
<keyword evidence="5" id="KW-1185">Reference proteome</keyword>
<proteinExistence type="predicted"/>
<dbReference type="SUPFAM" id="SSF103473">
    <property type="entry name" value="MFS general substrate transporter"/>
    <property type="match status" value="1"/>
</dbReference>
<feature type="transmembrane region" description="Helical" evidence="2">
    <location>
        <begin position="31"/>
        <end position="51"/>
    </location>
</feature>
<dbReference type="Proteomes" id="UP000199126">
    <property type="component" value="Unassembled WGS sequence"/>
</dbReference>
<dbReference type="GO" id="GO:0022857">
    <property type="term" value="F:transmembrane transporter activity"/>
    <property type="evidence" value="ECO:0007669"/>
    <property type="project" value="InterPro"/>
</dbReference>
<reference evidence="5" key="1">
    <citation type="submission" date="2016-10" db="EMBL/GenBank/DDBJ databases">
        <authorList>
            <person name="Varghese N."/>
            <person name="Submissions S."/>
        </authorList>
    </citation>
    <scope>NUCLEOTIDE SEQUENCE [LARGE SCALE GENOMIC DNA]</scope>
    <source>
        <strain evidence="5">CGMCC 1.10121</strain>
    </source>
</reference>